<dbReference type="Proteomes" id="UP000006742">
    <property type="component" value="Chromosome"/>
</dbReference>
<reference evidence="2" key="1">
    <citation type="submission" date="2010-03" db="EMBL/GenBank/DDBJ databases">
        <title>Complete sequence of Mobiluncus curtisii ATCC 43063.</title>
        <authorList>
            <person name="Muzny D."/>
            <person name="Qin X."/>
            <person name="Deng J."/>
            <person name="Jiang H."/>
            <person name="Liu Y."/>
            <person name="Qu J."/>
            <person name="Song X.-Z."/>
            <person name="Zhang L."/>
            <person name="Thornton R."/>
            <person name="Coyle M."/>
            <person name="Francisco L."/>
            <person name="Jackson L."/>
            <person name="Javaid M."/>
            <person name="Korchina V."/>
            <person name="Kovar C."/>
            <person name="Mata R."/>
            <person name="Mathew T."/>
            <person name="Ngo R."/>
            <person name="Nguyen L."/>
            <person name="Nguyen N."/>
            <person name="Okwuonu G."/>
            <person name="Ongeri F."/>
            <person name="Pham C."/>
            <person name="Simmons D."/>
            <person name="Wilczek-Boney K."/>
            <person name="Hale W."/>
            <person name="Jakkamsetti A."/>
            <person name="Pham P."/>
            <person name="Ruth R."/>
            <person name="San Lucas F."/>
            <person name="Warren J."/>
            <person name="Zhang J."/>
            <person name="Zhao Z."/>
            <person name="Zhou C."/>
            <person name="Zhu D."/>
            <person name="Lee S."/>
            <person name="Bess C."/>
            <person name="Blankenburg K."/>
            <person name="Forbes L."/>
            <person name="Fu Q."/>
            <person name="Gubbala S."/>
            <person name="Hirani K."/>
            <person name="Jayaseelan J.C."/>
            <person name="Lara F."/>
            <person name="Munidasa M."/>
            <person name="Palculict T."/>
            <person name="Patil S."/>
            <person name="Pu L.-L."/>
            <person name="Saada N."/>
            <person name="Tang L."/>
            <person name="Weissenberger G."/>
            <person name="Zhu Y."/>
            <person name="Hemphill L."/>
            <person name="Shang Y."/>
            <person name="Youmans B."/>
            <person name="Ayvaz T."/>
            <person name="Ross M."/>
            <person name="Santibanez J."/>
            <person name="Aqrawi P."/>
            <person name="Gross S."/>
            <person name="Joshi V."/>
            <person name="Fowler G."/>
            <person name="Nazareth L."/>
            <person name="Reid J."/>
            <person name="Worley K."/>
            <person name="Petrosino J."/>
            <person name="Highlander S."/>
            <person name="Gibbs R."/>
            <person name="Gibbs R."/>
        </authorList>
    </citation>
    <scope>NUCLEOTIDE SEQUENCE [LARGE SCALE GENOMIC DNA]</scope>
    <source>
        <strain evidence="2">ATCC 43063 / DSM 2711 / V125</strain>
    </source>
</reference>
<accession>D6ZJG0</accession>
<dbReference type="STRING" id="548479.HMPREF0573_10540"/>
<name>D6ZJG0_MOBCV</name>
<evidence type="ECO:0000313" key="1">
    <source>
        <dbReference type="EMBL" id="ADI66859.1"/>
    </source>
</evidence>
<sequence length="47" mass="5445">MLNCFQITQRVKIGFYPCVAEYAARKYCLSKCRKGEGNDIYGSKIYD</sequence>
<dbReference type="HOGENOM" id="CLU_3170319_0_0_11"/>
<evidence type="ECO:0000313" key="2">
    <source>
        <dbReference type="Proteomes" id="UP000006742"/>
    </source>
</evidence>
<protein>
    <submittedName>
        <fullName evidence="1">Uncharacterized protein</fullName>
    </submittedName>
</protein>
<organism evidence="1 2">
    <name type="scientific">Mobiluncus curtisii (strain ATCC 43063 / DSM 2711 / V125)</name>
    <name type="common">Falcivibrio vaginalis</name>
    <dbReference type="NCBI Taxonomy" id="548479"/>
    <lineage>
        <taxon>Bacteria</taxon>
        <taxon>Bacillati</taxon>
        <taxon>Actinomycetota</taxon>
        <taxon>Actinomycetes</taxon>
        <taxon>Actinomycetales</taxon>
        <taxon>Actinomycetaceae</taxon>
        <taxon>Mobiluncus</taxon>
    </lineage>
</organism>
<gene>
    <name evidence="1" type="ordered locus">HMPREF0573_10540</name>
</gene>
<dbReference type="EMBL" id="CP001992">
    <property type="protein sequence ID" value="ADI66859.1"/>
    <property type="molecule type" value="Genomic_DNA"/>
</dbReference>
<dbReference type="KEGG" id="mcu:HMPREF0573_10540"/>
<keyword evidence="2" id="KW-1185">Reference proteome</keyword>
<proteinExistence type="predicted"/>
<dbReference type="AlphaFoldDB" id="D6ZJG0"/>